<dbReference type="InterPro" id="IPR055170">
    <property type="entry name" value="GFO_IDH_MocA-like_dom"/>
</dbReference>
<dbReference type="EMBL" id="JAJFNJ020000003">
    <property type="protein sequence ID" value="MEC3889699.1"/>
    <property type="molecule type" value="Genomic_DNA"/>
</dbReference>
<dbReference type="PANTHER" id="PTHR22604:SF105">
    <property type="entry name" value="TRANS-1,2-DIHYDROBENZENE-1,2-DIOL DEHYDROGENASE"/>
    <property type="match status" value="1"/>
</dbReference>
<dbReference type="Gene3D" id="3.40.50.720">
    <property type="entry name" value="NAD(P)-binding Rossmann-like Domain"/>
    <property type="match status" value="1"/>
</dbReference>
<feature type="domain" description="Gfo/Idh/MocA-like oxidoreductase N-terminal" evidence="3">
    <location>
        <begin position="21"/>
        <end position="137"/>
    </location>
</feature>
<sequence length="345" mass="36577">MPSLTFPEPTLFVPNQGEPSLRWGILGPGVIATAFVKAMRGHTLQQPFAVASRSRARAEAFAQAWSIPRAYDSYQALVDDPQVDIVYIATPHSEHLAQGLLALRAGKHVLIEKPITTCAADARVLVQEARARGLFLMEAMWSRYLPHALVLRALGESGALGSVRHVFADLSQLGPSDPAHRQRNPALGGGALLDLGVYTVQLSSMLLGTPTAITAIGVLTDTGVDAFSTLVLSHGQHAQSTLISSIVGRSTSTAYVSGTEARVDLGASFHNPTTLQPAGNSDATAAALWQDPTGISGYDGLCWQATAAARFIGKGRTESPLHPLDEVVQIMTTLDTARAQLGMRS</sequence>
<evidence type="ECO:0000256" key="1">
    <source>
        <dbReference type="ARBA" id="ARBA00010928"/>
    </source>
</evidence>
<dbReference type="SUPFAM" id="SSF55347">
    <property type="entry name" value="Glyceraldehyde-3-phosphate dehydrogenase-like, C-terminal domain"/>
    <property type="match status" value="1"/>
</dbReference>
<reference evidence="5" key="2">
    <citation type="submission" date="2024-01" db="EMBL/GenBank/DDBJ databases">
        <title>Long-read genome sequencing of X. campestris pv. papavericola.</title>
        <authorList>
            <person name="Hussain R.M.F."/>
            <person name="Greer S."/>
            <person name="Harrison J."/>
            <person name="Grant M."/>
            <person name="Vicente J."/>
            <person name="Studholme D.J."/>
        </authorList>
    </citation>
    <scope>NUCLEOTIDE SEQUENCE</scope>
    <source>
        <strain evidence="5">NCPPB 2970</strain>
    </source>
</reference>
<dbReference type="AlphaFoldDB" id="A0AAJ3CET2"/>
<dbReference type="InterPro" id="IPR000683">
    <property type="entry name" value="Gfo/Idh/MocA-like_OxRdtase_N"/>
</dbReference>
<dbReference type="Proteomes" id="UP001297361">
    <property type="component" value="Unassembled WGS sequence"/>
</dbReference>
<organism evidence="5 6">
    <name type="scientific">Xanthomonas campestris pv. papavericola</name>
    <dbReference type="NCBI Taxonomy" id="487881"/>
    <lineage>
        <taxon>Bacteria</taxon>
        <taxon>Pseudomonadati</taxon>
        <taxon>Pseudomonadota</taxon>
        <taxon>Gammaproteobacteria</taxon>
        <taxon>Lysobacterales</taxon>
        <taxon>Lysobacteraceae</taxon>
        <taxon>Xanthomonas</taxon>
    </lineage>
</organism>
<evidence type="ECO:0000256" key="2">
    <source>
        <dbReference type="ARBA" id="ARBA00023002"/>
    </source>
</evidence>
<dbReference type="Pfam" id="PF22725">
    <property type="entry name" value="GFO_IDH_MocA_C3"/>
    <property type="match status" value="1"/>
</dbReference>
<gene>
    <name evidence="5" type="ORF">LLE72_018565</name>
</gene>
<comment type="caution">
    <text evidence="5">The sequence shown here is derived from an EMBL/GenBank/DDBJ whole genome shotgun (WGS) entry which is preliminary data.</text>
</comment>
<protein>
    <submittedName>
        <fullName evidence="5">Gfo/Idh/MocA family oxidoreductase</fullName>
    </submittedName>
</protein>
<feature type="domain" description="GFO/IDH/MocA-like oxidoreductase" evidence="4">
    <location>
        <begin position="151"/>
        <end position="263"/>
    </location>
</feature>
<comment type="similarity">
    <text evidence="1">Belongs to the Gfo/Idh/MocA family.</text>
</comment>
<keyword evidence="2" id="KW-0560">Oxidoreductase</keyword>
<dbReference type="InterPro" id="IPR050984">
    <property type="entry name" value="Gfo/Idh/MocA_domain"/>
</dbReference>
<reference evidence="5" key="1">
    <citation type="submission" date="2021-10" db="EMBL/GenBank/DDBJ databases">
        <authorList>
            <person name="Hussein R."/>
            <person name="Harrison J."/>
            <person name="Studholme D.J."/>
            <person name="Vicente J."/>
            <person name="Grant M."/>
        </authorList>
    </citation>
    <scope>NUCLEOTIDE SEQUENCE</scope>
    <source>
        <strain evidence="5">NCPPB 2970</strain>
    </source>
</reference>
<evidence type="ECO:0000259" key="3">
    <source>
        <dbReference type="Pfam" id="PF01408"/>
    </source>
</evidence>
<dbReference type="RefSeq" id="WP_228425641.1">
    <property type="nucleotide sequence ID" value="NZ_JAJFNJ020000003.1"/>
</dbReference>
<dbReference type="InterPro" id="IPR036291">
    <property type="entry name" value="NAD(P)-bd_dom_sf"/>
</dbReference>
<proteinExistence type="inferred from homology"/>
<dbReference type="GO" id="GO:0000166">
    <property type="term" value="F:nucleotide binding"/>
    <property type="evidence" value="ECO:0007669"/>
    <property type="project" value="InterPro"/>
</dbReference>
<evidence type="ECO:0000259" key="4">
    <source>
        <dbReference type="Pfam" id="PF22725"/>
    </source>
</evidence>
<evidence type="ECO:0000313" key="6">
    <source>
        <dbReference type="Proteomes" id="UP001297361"/>
    </source>
</evidence>
<name>A0AAJ3CET2_XANCA</name>
<accession>A0AAJ3CET2</accession>
<dbReference type="GO" id="GO:0016491">
    <property type="term" value="F:oxidoreductase activity"/>
    <property type="evidence" value="ECO:0007669"/>
    <property type="project" value="UniProtKB-KW"/>
</dbReference>
<dbReference type="Pfam" id="PF01408">
    <property type="entry name" value="GFO_IDH_MocA"/>
    <property type="match status" value="1"/>
</dbReference>
<dbReference type="SUPFAM" id="SSF51735">
    <property type="entry name" value="NAD(P)-binding Rossmann-fold domains"/>
    <property type="match status" value="1"/>
</dbReference>
<dbReference type="Gene3D" id="3.30.360.10">
    <property type="entry name" value="Dihydrodipicolinate Reductase, domain 2"/>
    <property type="match status" value="1"/>
</dbReference>
<evidence type="ECO:0000313" key="5">
    <source>
        <dbReference type="EMBL" id="MEC3889699.1"/>
    </source>
</evidence>
<dbReference type="PANTHER" id="PTHR22604">
    <property type="entry name" value="OXIDOREDUCTASES"/>
    <property type="match status" value="1"/>
</dbReference>